<feature type="region of interest" description="Disordered" evidence="4">
    <location>
        <begin position="1"/>
        <end position="21"/>
    </location>
</feature>
<accession>A0A9W9V5D0</accession>
<comment type="caution">
    <text evidence="5">The sequence shown here is derived from an EMBL/GenBank/DDBJ whole genome shotgun (WGS) entry which is preliminary data.</text>
</comment>
<evidence type="ECO:0000256" key="4">
    <source>
        <dbReference type="SAM" id="MobiDB-lite"/>
    </source>
</evidence>
<dbReference type="GeneID" id="81440147"/>
<dbReference type="PROSITE" id="PS00383">
    <property type="entry name" value="TYR_PHOSPHATASE_1"/>
    <property type="match status" value="1"/>
</dbReference>
<keyword evidence="6" id="KW-1185">Reference proteome</keyword>
<dbReference type="EMBL" id="JAPZBS010000007">
    <property type="protein sequence ID" value="KAJ5368289.1"/>
    <property type="molecule type" value="Genomic_DNA"/>
</dbReference>
<dbReference type="Gene3D" id="3.90.190.10">
    <property type="entry name" value="Protein tyrosine phosphatase superfamily"/>
    <property type="match status" value="1"/>
</dbReference>
<dbReference type="SUPFAM" id="SSF52799">
    <property type="entry name" value="(Phosphotyrosine protein) phosphatases II"/>
    <property type="match status" value="1"/>
</dbReference>
<reference evidence="5" key="1">
    <citation type="submission" date="2022-11" db="EMBL/GenBank/DDBJ databases">
        <authorList>
            <person name="Petersen C."/>
        </authorList>
    </citation>
    <scope>NUCLEOTIDE SEQUENCE</scope>
    <source>
        <strain evidence="5">IBT 29864</strain>
    </source>
</reference>
<proteinExistence type="predicted"/>
<gene>
    <name evidence="5" type="ORF">N7496_008049</name>
</gene>
<dbReference type="FunFam" id="3.90.190.10:FF:000035">
    <property type="entry name" value="Tyrosine phosphatase, putative"/>
    <property type="match status" value="1"/>
</dbReference>
<dbReference type="GO" id="GO:0016791">
    <property type="term" value="F:phosphatase activity"/>
    <property type="evidence" value="ECO:0007669"/>
    <property type="project" value="TreeGrafter"/>
</dbReference>
<evidence type="ECO:0008006" key="7">
    <source>
        <dbReference type="Google" id="ProtNLM"/>
    </source>
</evidence>
<keyword evidence="3" id="KW-0378">Hydrolase</keyword>
<sequence>MSASPSTIEEAKALSTSSSPVQETGFPVIFAHLYEATLPEIRERDPAYKDEPQAHHITGLGHSSVPTAPPHNQHGHSEHEQGKPEGQISLQLHVPERFAQVVQGIYRSSFPESGHLDIFKALGVKTIVRFVDEEYSPPVKAFMLTNNVRALLIPIIPNKDVCVKTTDQTVNKVMNVLMDRNNQPLVLHCNQGKHRTGSMAGCLRKLQGWSHPEIVEEDRSFAGLKSRILDEMFIEAYKPGRGIQKTAKRLNVKRWARVPDQLSEDAAIERPVLPLQ</sequence>
<evidence type="ECO:0000256" key="1">
    <source>
        <dbReference type="ARBA" id="ARBA00004496"/>
    </source>
</evidence>
<dbReference type="AlphaFoldDB" id="A0A9W9V5D0"/>
<evidence type="ECO:0000256" key="2">
    <source>
        <dbReference type="ARBA" id="ARBA00022490"/>
    </source>
</evidence>
<dbReference type="GO" id="GO:0005737">
    <property type="term" value="C:cytoplasm"/>
    <property type="evidence" value="ECO:0007669"/>
    <property type="project" value="UniProtKB-SubCell"/>
</dbReference>
<dbReference type="PANTHER" id="PTHR31126">
    <property type="entry name" value="TYROSINE-PROTEIN PHOSPHATASE"/>
    <property type="match status" value="1"/>
</dbReference>
<feature type="region of interest" description="Disordered" evidence="4">
    <location>
        <begin position="54"/>
        <end position="84"/>
    </location>
</feature>
<reference evidence="5" key="2">
    <citation type="journal article" date="2023" name="IMA Fungus">
        <title>Comparative genomic study of the Penicillium genus elucidates a diverse pangenome and 15 lateral gene transfer events.</title>
        <authorList>
            <person name="Petersen C."/>
            <person name="Sorensen T."/>
            <person name="Nielsen M.R."/>
            <person name="Sondergaard T.E."/>
            <person name="Sorensen J.L."/>
            <person name="Fitzpatrick D.A."/>
            <person name="Frisvad J.C."/>
            <person name="Nielsen K.L."/>
        </authorList>
    </citation>
    <scope>NUCLEOTIDE SEQUENCE</scope>
    <source>
        <strain evidence="5">IBT 29864</strain>
    </source>
</reference>
<dbReference type="PANTHER" id="PTHR31126:SF48">
    <property type="entry name" value="INOSITOL PHOSPHATASE SIW14"/>
    <property type="match status" value="1"/>
</dbReference>
<comment type="subcellular location">
    <subcellularLocation>
        <location evidence="1">Cytoplasm</location>
    </subcellularLocation>
</comment>
<evidence type="ECO:0000313" key="5">
    <source>
        <dbReference type="EMBL" id="KAJ5368289.1"/>
    </source>
</evidence>
<protein>
    <recommendedName>
        <fullName evidence="7">Tyrosine specific protein phosphatases domain-containing protein</fullName>
    </recommendedName>
</protein>
<dbReference type="InterPro" id="IPR016130">
    <property type="entry name" value="Tyr_Pase_AS"/>
</dbReference>
<evidence type="ECO:0000313" key="6">
    <source>
        <dbReference type="Proteomes" id="UP001147782"/>
    </source>
</evidence>
<dbReference type="InterPro" id="IPR029021">
    <property type="entry name" value="Prot-tyrosine_phosphatase-like"/>
</dbReference>
<dbReference type="OrthoDB" id="6375174at2759"/>
<dbReference type="GO" id="GO:0052840">
    <property type="term" value="F:inositol diphosphate tetrakisphosphate diphosphatase activity"/>
    <property type="evidence" value="ECO:0007669"/>
    <property type="project" value="TreeGrafter"/>
</dbReference>
<evidence type="ECO:0000256" key="3">
    <source>
        <dbReference type="ARBA" id="ARBA00022801"/>
    </source>
</evidence>
<dbReference type="Pfam" id="PF03162">
    <property type="entry name" value="Y_phosphatase2"/>
    <property type="match status" value="1"/>
</dbReference>
<dbReference type="InterPro" id="IPR004861">
    <property type="entry name" value="Siw14-like"/>
</dbReference>
<keyword evidence="2" id="KW-0963">Cytoplasm</keyword>
<organism evidence="5 6">
    <name type="scientific">Penicillium cataractarum</name>
    <dbReference type="NCBI Taxonomy" id="2100454"/>
    <lineage>
        <taxon>Eukaryota</taxon>
        <taxon>Fungi</taxon>
        <taxon>Dikarya</taxon>
        <taxon>Ascomycota</taxon>
        <taxon>Pezizomycotina</taxon>
        <taxon>Eurotiomycetes</taxon>
        <taxon>Eurotiomycetidae</taxon>
        <taxon>Eurotiales</taxon>
        <taxon>Aspergillaceae</taxon>
        <taxon>Penicillium</taxon>
    </lineage>
</organism>
<dbReference type="RefSeq" id="XP_056553031.1">
    <property type="nucleotide sequence ID" value="XM_056700968.1"/>
</dbReference>
<dbReference type="Proteomes" id="UP001147782">
    <property type="component" value="Unassembled WGS sequence"/>
</dbReference>
<name>A0A9W9V5D0_9EURO</name>